<dbReference type="SUPFAM" id="SSF103473">
    <property type="entry name" value="MFS general substrate transporter"/>
    <property type="match status" value="1"/>
</dbReference>
<evidence type="ECO:0000256" key="2">
    <source>
        <dbReference type="ARBA" id="ARBA00022989"/>
    </source>
</evidence>
<feature type="domain" description="Major facilitator superfamily (MFS) profile" evidence="5">
    <location>
        <begin position="225"/>
        <end position="412"/>
    </location>
</feature>
<accession>A0ABY2SDI2</accession>
<feature type="transmembrane region" description="Helical" evidence="4">
    <location>
        <begin position="265"/>
        <end position="284"/>
    </location>
</feature>
<dbReference type="EMBL" id="SZPQ01000075">
    <property type="protein sequence ID" value="TKI02484.1"/>
    <property type="molecule type" value="Genomic_DNA"/>
</dbReference>
<evidence type="ECO:0000256" key="1">
    <source>
        <dbReference type="ARBA" id="ARBA00022692"/>
    </source>
</evidence>
<evidence type="ECO:0000313" key="6">
    <source>
        <dbReference type="EMBL" id="TKI02484.1"/>
    </source>
</evidence>
<dbReference type="InterPro" id="IPR036259">
    <property type="entry name" value="MFS_trans_sf"/>
</dbReference>
<dbReference type="Pfam" id="PF06779">
    <property type="entry name" value="MFS_4"/>
    <property type="match status" value="1"/>
</dbReference>
<dbReference type="PANTHER" id="PTHR23537:SF1">
    <property type="entry name" value="SUGAR TRANSPORTER"/>
    <property type="match status" value="1"/>
</dbReference>
<feature type="transmembrane region" description="Helical" evidence="4">
    <location>
        <begin position="385"/>
        <end position="406"/>
    </location>
</feature>
<protein>
    <submittedName>
        <fullName evidence="6">YbfB/YjiJ family MFS transporter</fullName>
    </submittedName>
</protein>
<name>A0ABY2SDI2_9HYPH</name>
<feature type="transmembrane region" description="Helical" evidence="4">
    <location>
        <begin position="231"/>
        <end position="253"/>
    </location>
</feature>
<dbReference type="Gene3D" id="1.20.1250.20">
    <property type="entry name" value="MFS general substrate transporter like domains"/>
    <property type="match status" value="1"/>
</dbReference>
<dbReference type="PANTHER" id="PTHR23537">
    <property type="match status" value="1"/>
</dbReference>
<feature type="transmembrane region" description="Helical" evidence="4">
    <location>
        <begin position="150"/>
        <end position="172"/>
    </location>
</feature>
<proteinExistence type="predicted"/>
<keyword evidence="7" id="KW-1185">Reference proteome</keyword>
<feature type="transmembrane region" description="Helical" evidence="4">
    <location>
        <begin position="111"/>
        <end position="129"/>
    </location>
</feature>
<dbReference type="InterPro" id="IPR010645">
    <property type="entry name" value="MFS_4"/>
</dbReference>
<keyword evidence="2 4" id="KW-1133">Transmembrane helix</keyword>
<evidence type="ECO:0000256" key="3">
    <source>
        <dbReference type="ARBA" id="ARBA00023136"/>
    </source>
</evidence>
<feature type="transmembrane region" description="Helical" evidence="4">
    <location>
        <begin position="317"/>
        <end position="335"/>
    </location>
</feature>
<dbReference type="RefSeq" id="WP_136993004.1">
    <property type="nucleotide sequence ID" value="NZ_SZPQ01000075.1"/>
</dbReference>
<dbReference type="InterPro" id="IPR020846">
    <property type="entry name" value="MFS_dom"/>
</dbReference>
<evidence type="ECO:0000256" key="4">
    <source>
        <dbReference type="SAM" id="Phobius"/>
    </source>
</evidence>
<gene>
    <name evidence="6" type="ORF">FCN80_24915</name>
</gene>
<sequence length="412" mass="44391">MKAVKNACLHSPHPGTVLPIWVIVVGSTISLGVAMGISRFAFTPILPMMIHDGVLTLAFGSTLASVNYLGYLAGAMLCMGLPPLWSSAVLTRWGLLLTVVLTFGMLIENHIVWIVLRFLAGVVSAVVLVHTSRWCLALLGAKGRVSIGSIMFTGVGMAITLSGLAVSGMVQLGWGSRSGWMCFGVFATLLVVLIWRIFRTDEIPFTRLSQHKASPVSSQPENVGEMTLFSLAYGLAGFGYIITATFLPVIARITLPPSASIWLDLFWPTFGISAVAGSILVARIDWVRDPRLALVVCYVLESVGVVGAMIVPTITGFFISSLLAGLPFNAINFFTMREVTRLRPLHAARYMGLLTALFSVGQIAGPPMVNELLSLAYSQEAGFSWSLQIAAGALLAGAFIFLFLTWKWPIRP</sequence>
<evidence type="ECO:0000259" key="5">
    <source>
        <dbReference type="PROSITE" id="PS50850"/>
    </source>
</evidence>
<keyword evidence="1 4" id="KW-0812">Transmembrane</keyword>
<reference evidence="6 7" key="1">
    <citation type="submission" date="2019-04" db="EMBL/GenBank/DDBJ databases">
        <authorList>
            <person name="Li M."/>
            <person name="Gao C."/>
        </authorList>
    </citation>
    <scope>NUCLEOTIDE SEQUENCE [LARGE SCALE GENOMIC DNA]</scope>
    <source>
        <strain evidence="6 7">BGMRC 2031</strain>
    </source>
</reference>
<feature type="transmembrane region" description="Helical" evidence="4">
    <location>
        <begin position="178"/>
        <end position="198"/>
    </location>
</feature>
<feature type="transmembrane region" description="Helical" evidence="4">
    <location>
        <begin position="291"/>
        <end position="311"/>
    </location>
</feature>
<comment type="caution">
    <text evidence="6">The sequence shown here is derived from an EMBL/GenBank/DDBJ whole genome shotgun (WGS) entry which is preliminary data.</text>
</comment>
<keyword evidence="3 4" id="KW-0472">Membrane</keyword>
<dbReference type="Proteomes" id="UP000305202">
    <property type="component" value="Unassembled WGS sequence"/>
</dbReference>
<dbReference type="CDD" id="cd06180">
    <property type="entry name" value="MFS_YjiJ"/>
    <property type="match status" value="1"/>
</dbReference>
<feature type="transmembrane region" description="Helical" evidence="4">
    <location>
        <begin position="54"/>
        <end position="72"/>
    </location>
</feature>
<evidence type="ECO:0000313" key="7">
    <source>
        <dbReference type="Proteomes" id="UP000305202"/>
    </source>
</evidence>
<feature type="transmembrane region" description="Helical" evidence="4">
    <location>
        <begin position="347"/>
        <end position="365"/>
    </location>
</feature>
<feature type="transmembrane region" description="Helical" evidence="4">
    <location>
        <begin position="20"/>
        <end position="42"/>
    </location>
</feature>
<dbReference type="PROSITE" id="PS50850">
    <property type="entry name" value="MFS"/>
    <property type="match status" value="1"/>
</dbReference>
<organism evidence="6 7">
    <name type="scientific">Martelella alba</name>
    <dbReference type="NCBI Taxonomy" id="2590451"/>
    <lineage>
        <taxon>Bacteria</taxon>
        <taxon>Pseudomonadati</taxon>
        <taxon>Pseudomonadota</taxon>
        <taxon>Alphaproteobacteria</taxon>
        <taxon>Hyphomicrobiales</taxon>
        <taxon>Aurantimonadaceae</taxon>
        <taxon>Martelella</taxon>
    </lineage>
</organism>